<comment type="caution">
    <text evidence="5">The sequence shown here is derived from an EMBL/GenBank/DDBJ whole genome shotgun (WGS) entry which is preliminary data.</text>
</comment>
<reference evidence="8 9" key="1">
    <citation type="journal article" date="2020" name="Front. Microbiol.">
        <title>Single-cell genomics of novel Actinobacteria with the Wood-Ljungdahl pathway discovered in a serpentinizing system.</title>
        <authorList>
            <person name="Merino N."/>
            <person name="Kawai M."/>
            <person name="Boyd E.S."/>
            <person name="Colman D.R."/>
            <person name="McGlynn S.E."/>
            <person name="Nealson K.H."/>
            <person name="Kurokawa K."/>
            <person name="Hongoh Y."/>
        </authorList>
    </citation>
    <scope>NUCLEOTIDE SEQUENCE [LARGE SCALE GENOMIC DNA]</scope>
    <source>
        <strain evidence="4 10">S03</strain>
        <strain evidence="5 11">S34</strain>
        <strain evidence="6 8">S44</strain>
        <strain evidence="7 9">S47</strain>
    </source>
</reference>
<dbReference type="EMBL" id="BLSD01000053">
    <property type="protein sequence ID" value="GFP39436.1"/>
    <property type="molecule type" value="Genomic_DNA"/>
</dbReference>
<feature type="domain" description="GGDEF" evidence="3">
    <location>
        <begin position="153"/>
        <end position="311"/>
    </location>
</feature>
<gene>
    <name evidence="4" type="ORF">HKBW3S03_01336</name>
    <name evidence="5" type="ORF">HKBW3S34_01821</name>
    <name evidence="6" type="ORF">HKBW3S44_01246</name>
    <name evidence="7" type="ORF">HKBW3S47_01135</name>
</gene>
<name>A0A6V8PDZ0_9ACTN</name>
<dbReference type="Proteomes" id="UP000588083">
    <property type="component" value="Unassembled WGS sequence"/>
</dbReference>
<accession>A0A6V8PDZ0</accession>
<protein>
    <recommendedName>
        <fullName evidence="3">GGDEF domain-containing protein</fullName>
    </recommendedName>
</protein>
<evidence type="ECO:0000259" key="3">
    <source>
        <dbReference type="PROSITE" id="PS50887"/>
    </source>
</evidence>
<evidence type="ECO:0000313" key="7">
    <source>
        <dbReference type="EMBL" id="GFP39436.1"/>
    </source>
</evidence>
<sequence>MEFENADKAQEFLRKSRASYWKHGISATFLPYSPKSAASDFYTNLLKPIFLGMKALKDMPKSTAFHYSTIHSVPCENSGLYPAERVVQVPDGVRRIGYADNRKKLSFKKISKIEKDLCNSFGLKIPKHFGGIVSWSEDEEPKEKDIPGTSEERLLGIVYADVNALGRLTPLIGKDKNTYRNFCGALRKALEEAIYEALGKILDEPVKGQKPSGANGLPVRVLYVGGDDLAVAIKGLYAVDFVAEFIELFEDKTKSLMANLKLADAPDSLTISVGLVIAPYNYPIHNFNLIGKELVERAKRVGKREKSLVDICMIKNNAVGGLKEIRIGKKVNDNFLLYGGPYTTEKLKQLKAAALDLDLAAFPRHKLHELAELLYFPNQQATFEFVRWFSSLNKYRERFINVCDRLSLGPFPVPREKWEGIYRTSIIDLIELYDLLVRG</sequence>
<dbReference type="GO" id="GO:0051607">
    <property type="term" value="P:defense response to virus"/>
    <property type="evidence" value="ECO:0007669"/>
    <property type="project" value="UniProtKB-KW"/>
</dbReference>
<evidence type="ECO:0000313" key="10">
    <source>
        <dbReference type="Proteomes" id="UP000574717"/>
    </source>
</evidence>
<evidence type="ECO:0000313" key="8">
    <source>
        <dbReference type="Proteomes" id="UP000561271"/>
    </source>
</evidence>
<dbReference type="Pfam" id="PF22335">
    <property type="entry name" value="Cas10-Cmr2_palm2"/>
    <property type="match status" value="1"/>
</dbReference>
<keyword evidence="11" id="KW-1185">Reference proteome</keyword>
<keyword evidence="1" id="KW-0547">Nucleotide-binding</keyword>
<dbReference type="GO" id="GO:0000166">
    <property type="term" value="F:nucleotide binding"/>
    <property type="evidence" value="ECO:0007669"/>
    <property type="project" value="UniProtKB-KW"/>
</dbReference>
<dbReference type="EMBL" id="BLRU01000154">
    <property type="protein sequence ID" value="GFP19832.1"/>
    <property type="molecule type" value="Genomic_DNA"/>
</dbReference>
<dbReference type="EMBL" id="BLSC01000109">
    <property type="protein sequence ID" value="GFP37568.1"/>
    <property type="molecule type" value="Genomic_DNA"/>
</dbReference>
<dbReference type="AlphaFoldDB" id="A0A6V8PDZ0"/>
<keyword evidence="2" id="KW-0051">Antiviral defense</keyword>
<dbReference type="Gene3D" id="3.30.70.270">
    <property type="match status" value="1"/>
</dbReference>
<dbReference type="InterPro" id="IPR054767">
    <property type="entry name" value="Cas10-Cmr2_palm2"/>
</dbReference>
<dbReference type="Proteomes" id="UP000574717">
    <property type="component" value="Unassembled WGS sequence"/>
</dbReference>
<evidence type="ECO:0000256" key="2">
    <source>
        <dbReference type="ARBA" id="ARBA00023118"/>
    </source>
</evidence>
<organism evidence="5 11">
    <name type="scientific">Candidatus Hakubella thermalkaliphila</name>
    <dbReference type="NCBI Taxonomy" id="2754717"/>
    <lineage>
        <taxon>Bacteria</taxon>
        <taxon>Bacillati</taxon>
        <taxon>Actinomycetota</taxon>
        <taxon>Actinomycetota incertae sedis</taxon>
        <taxon>Candidatus Hakubellales</taxon>
        <taxon>Candidatus Hakubellaceae</taxon>
        <taxon>Candidatus Hakubella</taxon>
    </lineage>
</organism>
<dbReference type="Proteomes" id="UP000569018">
    <property type="component" value="Unassembled WGS sequence"/>
</dbReference>
<dbReference type="Proteomes" id="UP000561271">
    <property type="component" value="Unassembled WGS sequence"/>
</dbReference>
<evidence type="ECO:0000256" key="1">
    <source>
        <dbReference type="ARBA" id="ARBA00022741"/>
    </source>
</evidence>
<evidence type="ECO:0000313" key="5">
    <source>
        <dbReference type="EMBL" id="GFP30902.1"/>
    </source>
</evidence>
<dbReference type="InterPro" id="IPR043128">
    <property type="entry name" value="Rev_trsase/Diguanyl_cyclase"/>
</dbReference>
<dbReference type="PROSITE" id="PS50887">
    <property type="entry name" value="GGDEF"/>
    <property type="match status" value="1"/>
</dbReference>
<proteinExistence type="predicted"/>
<evidence type="ECO:0000313" key="9">
    <source>
        <dbReference type="Proteomes" id="UP000569018"/>
    </source>
</evidence>
<dbReference type="InterPro" id="IPR000160">
    <property type="entry name" value="GGDEF_dom"/>
</dbReference>
<evidence type="ECO:0000313" key="11">
    <source>
        <dbReference type="Proteomes" id="UP000588083"/>
    </source>
</evidence>
<evidence type="ECO:0000313" key="6">
    <source>
        <dbReference type="EMBL" id="GFP37568.1"/>
    </source>
</evidence>
<dbReference type="EMBL" id="BLRZ01000119">
    <property type="protein sequence ID" value="GFP30902.1"/>
    <property type="molecule type" value="Genomic_DNA"/>
</dbReference>
<evidence type="ECO:0000313" key="4">
    <source>
        <dbReference type="EMBL" id="GFP19832.1"/>
    </source>
</evidence>